<name>A0A2I0KH09_PUNGR</name>
<dbReference type="Proteomes" id="UP000233551">
    <property type="component" value="Unassembled WGS sequence"/>
</dbReference>
<organism evidence="2 3">
    <name type="scientific">Punica granatum</name>
    <name type="common">Pomegranate</name>
    <dbReference type="NCBI Taxonomy" id="22663"/>
    <lineage>
        <taxon>Eukaryota</taxon>
        <taxon>Viridiplantae</taxon>
        <taxon>Streptophyta</taxon>
        <taxon>Embryophyta</taxon>
        <taxon>Tracheophyta</taxon>
        <taxon>Spermatophyta</taxon>
        <taxon>Magnoliopsida</taxon>
        <taxon>eudicotyledons</taxon>
        <taxon>Gunneridae</taxon>
        <taxon>Pentapetalae</taxon>
        <taxon>rosids</taxon>
        <taxon>malvids</taxon>
        <taxon>Myrtales</taxon>
        <taxon>Lythraceae</taxon>
        <taxon>Punica</taxon>
    </lineage>
</organism>
<proteinExistence type="predicted"/>
<feature type="compositionally biased region" description="Basic and acidic residues" evidence="1">
    <location>
        <begin position="71"/>
        <end position="83"/>
    </location>
</feature>
<comment type="caution">
    <text evidence="2">The sequence shown here is derived from an EMBL/GenBank/DDBJ whole genome shotgun (WGS) entry which is preliminary data.</text>
</comment>
<protein>
    <submittedName>
        <fullName evidence="2">Uncharacterized protein</fullName>
    </submittedName>
</protein>
<accession>A0A2I0KH09</accession>
<dbReference type="AlphaFoldDB" id="A0A2I0KH09"/>
<feature type="region of interest" description="Disordered" evidence="1">
    <location>
        <begin position="71"/>
        <end position="155"/>
    </location>
</feature>
<reference evidence="2 3" key="1">
    <citation type="submission" date="2017-11" db="EMBL/GenBank/DDBJ databases">
        <title>De-novo sequencing of pomegranate (Punica granatum L.) genome.</title>
        <authorList>
            <person name="Akparov Z."/>
            <person name="Amiraslanov A."/>
            <person name="Hajiyeva S."/>
            <person name="Abbasov M."/>
            <person name="Kaur K."/>
            <person name="Hamwieh A."/>
            <person name="Solovyev V."/>
            <person name="Salamov A."/>
            <person name="Braich B."/>
            <person name="Kosarev P."/>
            <person name="Mahmoud A."/>
            <person name="Hajiyev E."/>
            <person name="Babayeva S."/>
            <person name="Izzatullayeva V."/>
            <person name="Mammadov A."/>
            <person name="Mammadov A."/>
            <person name="Sharifova S."/>
            <person name="Ojaghi J."/>
            <person name="Eynullazada K."/>
            <person name="Bayramov B."/>
            <person name="Abdulazimova A."/>
            <person name="Shahmuradov I."/>
        </authorList>
    </citation>
    <scope>NUCLEOTIDE SEQUENCE [LARGE SCALE GENOMIC DNA]</scope>
    <source>
        <strain evidence="3">cv. AG2017</strain>
        <tissue evidence="2">Leaf</tissue>
    </source>
</reference>
<sequence length="224" mass="25390">MGDLVYVHGAVVEWDVDPDKISGVGIEKRVKGIREVYDVIGLIGHLYQRKIWQLYVKHTPKEAFEVDANKRAEMAERPERPESLEGPGEGTGKLKEINEGAAEESDGGGGYPDGEENSETDNETDLDYVPGDESEDDNTELTQIGDQLKATKEKRKEKLKNVKLHKDLETVIKEATLDKEKMRKRNSKEVVASNLMEERKDIRHITPHQIMFAAFKKKDLMKSL</sequence>
<evidence type="ECO:0000313" key="3">
    <source>
        <dbReference type="Proteomes" id="UP000233551"/>
    </source>
</evidence>
<evidence type="ECO:0000256" key="1">
    <source>
        <dbReference type="SAM" id="MobiDB-lite"/>
    </source>
</evidence>
<evidence type="ECO:0000313" key="2">
    <source>
        <dbReference type="EMBL" id="PKI67807.1"/>
    </source>
</evidence>
<dbReference type="EMBL" id="PGOL01000582">
    <property type="protein sequence ID" value="PKI67807.1"/>
    <property type="molecule type" value="Genomic_DNA"/>
</dbReference>
<feature type="compositionally biased region" description="Acidic residues" evidence="1">
    <location>
        <begin position="113"/>
        <end position="139"/>
    </location>
</feature>
<keyword evidence="3" id="KW-1185">Reference proteome</keyword>
<gene>
    <name evidence="2" type="ORF">CRG98_011780</name>
</gene>